<dbReference type="EMBL" id="BLQM01000242">
    <property type="protein sequence ID" value="GMH78017.1"/>
    <property type="molecule type" value="Genomic_DNA"/>
</dbReference>
<evidence type="ECO:0000313" key="2">
    <source>
        <dbReference type="EMBL" id="GMH78017.1"/>
    </source>
</evidence>
<proteinExistence type="predicted"/>
<reference evidence="3" key="1">
    <citation type="journal article" date="2023" name="Commun. Biol.">
        <title>Genome analysis of Parmales, the sister group of diatoms, reveals the evolutionary specialization of diatoms from phago-mixotrophs to photoautotrophs.</title>
        <authorList>
            <person name="Ban H."/>
            <person name="Sato S."/>
            <person name="Yoshikawa S."/>
            <person name="Yamada K."/>
            <person name="Nakamura Y."/>
            <person name="Ichinomiya M."/>
            <person name="Sato N."/>
            <person name="Blanc-Mathieu R."/>
            <person name="Endo H."/>
            <person name="Kuwata A."/>
            <person name="Ogata H."/>
        </authorList>
    </citation>
    <scope>NUCLEOTIDE SEQUENCE [LARGE SCALE GENOMIC DNA]</scope>
</reference>
<organism evidence="2 3">
    <name type="scientific">Triparma laevis f. inornata</name>
    <dbReference type="NCBI Taxonomy" id="1714386"/>
    <lineage>
        <taxon>Eukaryota</taxon>
        <taxon>Sar</taxon>
        <taxon>Stramenopiles</taxon>
        <taxon>Ochrophyta</taxon>
        <taxon>Bolidophyceae</taxon>
        <taxon>Parmales</taxon>
        <taxon>Triparmaceae</taxon>
        <taxon>Triparma</taxon>
    </lineage>
</organism>
<evidence type="ECO:0000313" key="3">
    <source>
        <dbReference type="Proteomes" id="UP001162640"/>
    </source>
</evidence>
<evidence type="ECO:0000256" key="1">
    <source>
        <dbReference type="SAM" id="MobiDB-lite"/>
    </source>
</evidence>
<dbReference type="Proteomes" id="UP001162640">
    <property type="component" value="Unassembled WGS sequence"/>
</dbReference>
<dbReference type="Gene3D" id="1.10.472.80">
    <property type="entry name" value="Ypt/Rab-GAP domain of gyp1p, domain 3"/>
    <property type="match status" value="1"/>
</dbReference>
<name>A0A9W7EGM2_9STRA</name>
<dbReference type="AlphaFoldDB" id="A0A9W7EGM2"/>
<dbReference type="InterPro" id="IPR035969">
    <property type="entry name" value="Rab-GAP_TBC_sf"/>
</dbReference>
<dbReference type="SUPFAM" id="SSF47923">
    <property type="entry name" value="Ypt/Rab-GAP domain of gyp1p"/>
    <property type="match status" value="1"/>
</dbReference>
<gene>
    <name evidence="2" type="ORF">TL16_g07631</name>
</gene>
<comment type="caution">
    <text evidence="2">The sequence shown here is derived from an EMBL/GenBank/DDBJ whole genome shotgun (WGS) entry which is preliminary data.</text>
</comment>
<accession>A0A9W7EGM2</accession>
<feature type="compositionally biased region" description="Polar residues" evidence="1">
    <location>
        <begin position="34"/>
        <end position="44"/>
    </location>
</feature>
<sequence>MTEDWANFKSSDDCFGGFSEPNGGNEPNGFIDPNNFSEPNSFSVPNGFVEPSNLTAPPSPPPDEENENDWARFSHSHGASFISVDLPKISSFSSDSSNSEQNGRQAFSIATITLPSPEPEPRSRSFLNASINSLSLSTCSSSTQNSTPFTPEPHLTSPILLNYLLIHLTPYLTLTDLGRLRSVSKLVERSGESNRKRLEGVVAMGEGVGERLRVEFWRRCLDCDDDNILQEPQTSTSEDLNKRVTFYTNLIHKDTVLPSVSTVSAVNNTRINKNDNKNDNSFQVLDVCECDEGGEWEVDLDNVGFEFCVLCGTDRRIGEVKNTRKEEGREKMEVETVLNSPGNQPNEKTVNKCIKISCTLCSSIISARGLKGMWGDGREGKFVKALMERVKECMPRLLQHLKEKDVELTEFAEVWIESVGASYGFVEVEMLKFVYDCFISTGWNSLISTAAGVLEVLENTIIKEEEKGSIEEILKAPLNEMLWSETDFREVIMRRIRSSNETDEWMSEPVEGGGEDGGGE</sequence>
<feature type="region of interest" description="Disordered" evidence="1">
    <location>
        <begin position="1"/>
        <end position="70"/>
    </location>
</feature>
<protein>
    <submittedName>
        <fullName evidence="2">Uncharacterized protein</fullName>
    </submittedName>
</protein>